<organism evidence="2 3">
    <name type="scientific">Aquimarina celericrescens</name>
    <dbReference type="NCBI Taxonomy" id="1964542"/>
    <lineage>
        <taxon>Bacteria</taxon>
        <taxon>Pseudomonadati</taxon>
        <taxon>Bacteroidota</taxon>
        <taxon>Flavobacteriia</taxon>
        <taxon>Flavobacteriales</taxon>
        <taxon>Flavobacteriaceae</taxon>
        <taxon>Aquimarina</taxon>
    </lineage>
</organism>
<dbReference type="EMBL" id="JBHUHY010000016">
    <property type="protein sequence ID" value="MFD2188253.1"/>
    <property type="molecule type" value="Genomic_DNA"/>
</dbReference>
<reference evidence="3" key="1">
    <citation type="journal article" date="2019" name="Int. J. Syst. Evol. Microbiol.">
        <title>The Global Catalogue of Microorganisms (GCM) 10K type strain sequencing project: providing services to taxonomists for standard genome sequencing and annotation.</title>
        <authorList>
            <consortium name="The Broad Institute Genomics Platform"/>
            <consortium name="The Broad Institute Genome Sequencing Center for Infectious Disease"/>
            <person name="Wu L."/>
            <person name="Ma J."/>
        </authorList>
    </citation>
    <scope>NUCLEOTIDE SEQUENCE [LARGE SCALE GENOMIC DNA]</scope>
    <source>
        <strain evidence="3">DT92</strain>
    </source>
</reference>
<dbReference type="InterPro" id="IPR046715">
    <property type="entry name" value="DUF6607"/>
</dbReference>
<proteinExistence type="predicted"/>
<dbReference type="Pfam" id="PF20311">
    <property type="entry name" value="DUF6607"/>
    <property type="match status" value="1"/>
</dbReference>
<sequence length="298" mass="35468">MKMKNFSILLLVLASSAINAQGDKKQKDIKAIKSMCGCYEVTFKYSETFSPKEGYEKSKDYVSGGLEWAELIVDEDDKLSIQHLLIVRDSMIVKHWRQDWLYENTDVHHYFKDNLWKHTSLKREQVKGQWTQKVYQVDDSPRYSGSATWVHVDGRHYWENKTDAPLPRREYTKRNDYNVMVRGNKQEITNYGWVHEQDNDKVIRKDGQEDVLLAKEKGYNIYTKVEDEKCTLAKTWWKENQKFWAAVRSEWDEIYDRNTDLSLKKSVNDKRLYEFLFGMDAKTKQKDIAEVVEKFLQE</sequence>
<evidence type="ECO:0000256" key="1">
    <source>
        <dbReference type="SAM" id="SignalP"/>
    </source>
</evidence>
<evidence type="ECO:0000313" key="3">
    <source>
        <dbReference type="Proteomes" id="UP001597344"/>
    </source>
</evidence>
<dbReference type="Proteomes" id="UP001597344">
    <property type="component" value="Unassembled WGS sequence"/>
</dbReference>
<keyword evidence="3" id="KW-1185">Reference proteome</keyword>
<protein>
    <submittedName>
        <fullName evidence="2">DUF6607 family protein</fullName>
    </submittedName>
</protein>
<name>A0ABW5AYZ1_9FLAO</name>
<accession>A0ABW5AYZ1</accession>
<feature type="signal peptide" evidence="1">
    <location>
        <begin position="1"/>
        <end position="20"/>
    </location>
</feature>
<feature type="chain" id="PRO_5045772756" evidence="1">
    <location>
        <begin position="21"/>
        <end position="298"/>
    </location>
</feature>
<comment type="caution">
    <text evidence="2">The sequence shown here is derived from an EMBL/GenBank/DDBJ whole genome shotgun (WGS) entry which is preliminary data.</text>
</comment>
<keyword evidence="1" id="KW-0732">Signal</keyword>
<evidence type="ECO:0000313" key="2">
    <source>
        <dbReference type="EMBL" id="MFD2188253.1"/>
    </source>
</evidence>
<gene>
    <name evidence="2" type="ORF">ACFSJT_15725</name>
</gene>